<keyword evidence="2 3" id="KW-0378">Hydrolase</keyword>
<organism evidence="5 6">
    <name type="scientific">Thioalkalicoccus limnaeus</name>
    <dbReference type="NCBI Taxonomy" id="120681"/>
    <lineage>
        <taxon>Bacteria</taxon>
        <taxon>Pseudomonadati</taxon>
        <taxon>Pseudomonadota</taxon>
        <taxon>Gammaproteobacteria</taxon>
        <taxon>Chromatiales</taxon>
        <taxon>Chromatiaceae</taxon>
        <taxon>Thioalkalicoccus</taxon>
    </lineage>
</organism>
<evidence type="ECO:0000313" key="5">
    <source>
        <dbReference type="EMBL" id="MEY6433269.1"/>
    </source>
</evidence>
<dbReference type="EC" id="3.1.2.20" evidence="5"/>
<protein>
    <submittedName>
        <fullName evidence="5">Acyl-CoA thioesterase</fullName>
        <ecNumber evidence="5">3.1.2.20</ecNumber>
    </submittedName>
</protein>
<evidence type="ECO:0000256" key="2">
    <source>
        <dbReference type="ARBA" id="ARBA00022801"/>
    </source>
</evidence>
<reference evidence="5 6" key="1">
    <citation type="submission" date="2024-05" db="EMBL/GenBank/DDBJ databases">
        <title>Genome Sequence and Characterization of the New Strain Purple Sulfur Bacterium of Genus Thioalkalicoccus.</title>
        <authorList>
            <person name="Bryantseva I.A."/>
            <person name="Kyndt J.A."/>
            <person name="Imhoff J.F."/>
        </authorList>
    </citation>
    <scope>NUCLEOTIDE SEQUENCE [LARGE SCALE GENOMIC DNA]</scope>
    <source>
        <strain evidence="5 6">Um2</strain>
    </source>
</reference>
<keyword evidence="6" id="KW-1185">Reference proteome</keyword>
<dbReference type="PROSITE" id="PS51770">
    <property type="entry name" value="HOTDOG_ACOT"/>
    <property type="match status" value="1"/>
</dbReference>
<dbReference type="InterPro" id="IPR006683">
    <property type="entry name" value="Thioestr_dom"/>
</dbReference>
<evidence type="ECO:0000259" key="4">
    <source>
        <dbReference type="PROSITE" id="PS51770"/>
    </source>
</evidence>
<dbReference type="Gene3D" id="3.10.129.10">
    <property type="entry name" value="Hotdog Thioesterase"/>
    <property type="match status" value="1"/>
</dbReference>
<dbReference type="SUPFAM" id="SSF54637">
    <property type="entry name" value="Thioesterase/thiol ester dehydrase-isomerase"/>
    <property type="match status" value="1"/>
</dbReference>
<feature type="domain" description="HotDog ACOT-type" evidence="4">
    <location>
        <begin position="1"/>
        <end position="103"/>
    </location>
</feature>
<dbReference type="InterPro" id="IPR029069">
    <property type="entry name" value="HotDog_dom_sf"/>
</dbReference>
<dbReference type="Pfam" id="PF03061">
    <property type="entry name" value="4HBT"/>
    <property type="match status" value="1"/>
</dbReference>
<dbReference type="GO" id="GO:0047617">
    <property type="term" value="F:fatty acyl-CoA hydrolase activity"/>
    <property type="evidence" value="ECO:0007669"/>
    <property type="project" value="UniProtKB-EC"/>
</dbReference>
<dbReference type="RefSeq" id="WP_369667688.1">
    <property type="nucleotide sequence ID" value="NZ_JBDKXB010000018.1"/>
</dbReference>
<comment type="similarity">
    <text evidence="1">Belongs to the acyl coenzyme A hydrolase family.</text>
</comment>
<proteinExistence type="inferred from homology"/>
<evidence type="ECO:0000256" key="1">
    <source>
        <dbReference type="ARBA" id="ARBA00010458"/>
    </source>
</evidence>
<dbReference type="PANTHER" id="PTHR11049:SF5">
    <property type="entry name" value="ACYL-COA THIOESTER HYDROLASE YCIA"/>
    <property type="match status" value="1"/>
</dbReference>
<sequence length="116" mass="12278">MPADTNAYGDIFGGWLMSQADIAGSTVAIQVAKGRVATVAVKEFRFVAPVLVGDLVNLYARLVRIGRTSISVEVEAWAQREPDPASRHRVATSVLTYVAVGPDGRPCPVAEVAAVI</sequence>
<dbReference type="InterPro" id="IPR033120">
    <property type="entry name" value="HOTDOG_ACOT"/>
</dbReference>
<dbReference type="CDD" id="cd03442">
    <property type="entry name" value="BFIT_BACH"/>
    <property type="match status" value="1"/>
</dbReference>
<comment type="caution">
    <text evidence="5">The sequence shown here is derived from an EMBL/GenBank/DDBJ whole genome shotgun (WGS) entry which is preliminary data.</text>
</comment>
<dbReference type="PANTHER" id="PTHR11049">
    <property type="entry name" value="ACYL COENZYME A THIOESTER HYDROLASE"/>
    <property type="match status" value="1"/>
</dbReference>
<dbReference type="Proteomes" id="UP001564408">
    <property type="component" value="Unassembled WGS sequence"/>
</dbReference>
<dbReference type="EMBL" id="JBDKXB010000018">
    <property type="protein sequence ID" value="MEY6433269.1"/>
    <property type="molecule type" value="Genomic_DNA"/>
</dbReference>
<evidence type="ECO:0000313" key="6">
    <source>
        <dbReference type="Proteomes" id="UP001564408"/>
    </source>
</evidence>
<evidence type="ECO:0000256" key="3">
    <source>
        <dbReference type="PROSITE-ProRule" id="PRU01106"/>
    </source>
</evidence>
<name>A0ABV4BHK8_9GAMM</name>
<accession>A0ABV4BHK8</accession>
<gene>
    <name evidence="5" type="ORF">ABC977_12740</name>
</gene>
<dbReference type="InterPro" id="IPR040170">
    <property type="entry name" value="Cytosol_ACT"/>
</dbReference>